<sequence>MRQFLAIRQQRGSAIVWTIMLTTMFLFAALIIDGARVYQLQRQLQSMANALATDLSNDSQTCYGIHQELSDSAASLPTGLVRQRLKQLYLGKPELASINDVVVRSADRVLVEAQDNRYQVLSAVGRARSSNGTSVVLERPITGLLAFAMDSVTASATVRKEMYATFYPAGSTLSLPGGKDNLLGLIFNGILGTDVRLDSVSFDDLQNTLVDLDDLLRSILHLGGLDLPGGLLGLGALLETDIPAHVLLGALKGVSSLVDGLHVLDSVDKALPYLGIDTSLKLGDVINIVGEGAIQSGAKLPVLSVLSSVILNLGAKQLQDINLGVDVAKLLGIPSEYNILSLGLQVAIDEAPAVVVAPARMALDDDSWIGTATASDIKVKVSLKLDLVPNTPVKIILEVPLELSTGYARARFIGASCAQGNDNLVDLQYEVQRGVLALSTFNDGILARVGLDVPDFRKPYSLCGIRTCWFDYTYNHRSGGNKPWGCLLNNWGWCVPDQSESGKIELNLVKVQIASNPVETEQMFSTKLTIEGVGLDGDLSQMVGSGGSCTVQGNQTIECHLTGDSGKILAGTLKALLDGLDVRSAQLVGIELKALLNILVDGLNAVLSPILEVLSVYVLGPVLESLGIQLGNAKINVIAASQPAMLLMEGCSLESC</sequence>
<keyword evidence="4" id="KW-1185">Reference proteome</keyword>
<name>A0ABV4ACW2_9GAMM</name>
<dbReference type="RefSeq" id="WP_369453807.1">
    <property type="nucleotide sequence ID" value="NZ_JBGCUO010000001.1"/>
</dbReference>
<accession>A0ABV4ACW2</accession>
<feature type="domain" description="Putative Flp pilus-assembly TadG-like N-terminal" evidence="2">
    <location>
        <begin position="12"/>
        <end position="50"/>
    </location>
</feature>
<evidence type="ECO:0000313" key="4">
    <source>
        <dbReference type="Proteomes" id="UP001562065"/>
    </source>
</evidence>
<feature type="transmembrane region" description="Helical" evidence="1">
    <location>
        <begin position="12"/>
        <end position="32"/>
    </location>
</feature>
<protein>
    <submittedName>
        <fullName evidence="3">Pilus assembly protein TadG-related protein</fullName>
    </submittedName>
</protein>
<dbReference type="Pfam" id="PF13400">
    <property type="entry name" value="Tad"/>
    <property type="match status" value="1"/>
</dbReference>
<evidence type="ECO:0000256" key="1">
    <source>
        <dbReference type="SAM" id="Phobius"/>
    </source>
</evidence>
<organism evidence="3 4">
    <name type="scientific">Isoalcanivorax beigongshangi</name>
    <dbReference type="NCBI Taxonomy" id="3238810"/>
    <lineage>
        <taxon>Bacteria</taxon>
        <taxon>Pseudomonadati</taxon>
        <taxon>Pseudomonadota</taxon>
        <taxon>Gammaproteobacteria</taxon>
        <taxon>Oceanospirillales</taxon>
        <taxon>Alcanivoracaceae</taxon>
        <taxon>Isoalcanivorax</taxon>
    </lineage>
</organism>
<comment type="caution">
    <text evidence="3">The sequence shown here is derived from an EMBL/GenBank/DDBJ whole genome shotgun (WGS) entry which is preliminary data.</text>
</comment>
<evidence type="ECO:0000259" key="2">
    <source>
        <dbReference type="Pfam" id="PF13400"/>
    </source>
</evidence>
<keyword evidence="1" id="KW-0472">Membrane</keyword>
<evidence type="ECO:0000313" key="3">
    <source>
        <dbReference type="EMBL" id="MEY1660559.1"/>
    </source>
</evidence>
<dbReference type="EMBL" id="JBGCUO010000001">
    <property type="protein sequence ID" value="MEY1660559.1"/>
    <property type="molecule type" value="Genomic_DNA"/>
</dbReference>
<keyword evidence="1" id="KW-1133">Transmembrane helix</keyword>
<dbReference type="Proteomes" id="UP001562065">
    <property type="component" value="Unassembled WGS sequence"/>
</dbReference>
<dbReference type="InterPro" id="IPR028087">
    <property type="entry name" value="Tad_N"/>
</dbReference>
<reference evidence="3 4" key="1">
    <citation type="submission" date="2024-07" db="EMBL/GenBank/DDBJ databases">
        <authorList>
            <person name="Ren Q."/>
        </authorList>
    </citation>
    <scope>NUCLEOTIDE SEQUENCE [LARGE SCALE GENOMIC DNA]</scope>
    <source>
        <strain evidence="3 4">REN37</strain>
    </source>
</reference>
<keyword evidence="1" id="KW-0812">Transmembrane</keyword>
<proteinExistence type="predicted"/>
<gene>
    <name evidence="3" type="ORF">AB5I84_00185</name>
</gene>